<dbReference type="KEGG" id="dfd:Desfe_1394"/>
<evidence type="ECO:0000259" key="9">
    <source>
        <dbReference type="Pfam" id="PF03104"/>
    </source>
</evidence>
<dbReference type="NCBIfam" id="TIGR00592">
    <property type="entry name" value="pol2"/>
    <property type="match status" value="1"/>
</dbReference>
<dbReference type="Gene3D" id="1.10.132.60">
    <property type="entry name" value="DNA polymerase family B, C-terminal domain"/>
    <property type="match status" value="1"/>
</dbReference>
<keyword evidence="4 7" id="KW-0239">DNA-directed DNA polymerase</keyword>
<dbReference type="PANTHER" id="PTHR10322:SF23">
    <property type="entry name" value="DNA POLYMERASE DELTA CATALYTIC SUBUNIT"/>
    <property type="match status" value="1"/>
</dbReference>
<dbReference type="Pfam" id="PF00136">
    <property type="entry name" value="DNA_pol_B"/>
    <property type="match status" value="1"/>
</dbReference>
<dbReference type="GO" id="GO:0003677">
    <property type="term" value="F:DNA binding"/>
    <property type="evidence" value="ECO:0007669"/>
    <property type="project" value="UniProtKB-KW"/>
</dbReference>
<dbReference type="SMART" id="SM00486">
    <property type="entry name" value="POLBc"/>
    <property type="match status" value="1"/>
</dbReference>
<keyword evidence="2 7" id="KW-0808">Transferase</keyword>
<dbReference type="Gene3D" id="3.90.1600.10">
    <property type="entry name" value="Palm domain of DNA polymerase"/>
    <property type="match status" value="1"/>
</dbReference>
<dbReference type="InterPro" id="IPR042087">
    <property type="entry name" value="DNA_pol_B_thumb"/>
</dbReference>
<dbReference type="GeneID" id="13061804"/>
<evidence type="ECO:0000256" key="4">
    <source>
        <dbReference type="ARBA" id="ARBA00022932"/>
    </source>
</evidence>
<sequence>MEIEFYLLDVTYEVVGKEPHVILWGITRNGERVVLRDRRFRPYFYAIINERIDAETVARKIRSFSEAESPIIEVKPTEKKYFGKPVKALRITTVIPEYVRRYRERIREISEVVDVLEADIRFSMRYLLDHGLEPCGWHIAEVMETPVPAKYRATRFYEVVSSIKPIGDTRPPRDLRVMAFDIEVYSETGTPHPERDPVIIIGVKTSSGEVKQFIAEELSDKEVITEFTDYILRYDPDIIVGYNSSRFDWPYLMERARVNNLKLDVGRRRDGQPSQSTYGHISIPGRIHVDLLNFAEEIPEVKLKSLDIVADYLGVMKRSERVLIDYIEFPRYWRDPARKPLLLRYNLEDVESTMGLAEKFLPFAMQLSSITGLPLDQVGAASVGNRLEWFLMREAFRRDELIPNRIEKEAEPYKGAVVLQPLPGIHENIAVLDFTSMYPNIMIKYNIGPDTIIREGICSESEHYVAPEVKHCFLREPPGFFKGVLQTLLSLRKQIRGEMKKYKTDSPEYRLLDERQKAIKVLANATYGYMGWVAARWYCKECAEAVTAWGRKTILSVIDYARVIGLKVIYGDTDSLFVENIPDKITRLSEYVERELGFEIKIDKVYKRVFFTEAKKRYAGLLEDGRVDIVGFEAVRGDWAEIAKEVQEKVTEILLSEKNIEKAIEYVRNTIAELNQGRIPLEKLIIWKTLTKSIEEYEAEAPHVNAARKMKRMGMKIEVGDKIGYIVVKGSGKISDRAEPYMFVKDPKLVDTIYYIDHQIIPAALRILEYFGVTDTQLKRVASTAGRKSLFDYTKKT</sequence>
<dbReference type="Gene3D" id="3.30.342.10">
    <property type="entry name" value="DNA Polymerase, chain B, domain 1"/>
    <property type="match status" value="1"/>
</dbReference>
<evidence type="ECO:0000313" key="11">
    <source>
        <dbReference type="Proteomes" id="UP000006175"/>
    </source>
</evidence>
<dbReference type="GO" id="GO:0000166">
    <property type="term" value="F:nucleotide binding"/>
    <property type="evidence" value="ECO:0007669"/>
    <property type="project" value="InterPro"/>
</dbReference>
<dbReference type="Proteomes" id="UP000006175">
    <property type="component" value="Chromosome"/>
</dbReference>
<dbReference type="GO" id="GO:0006261">
    <property type="term" value="P:DNA-templated DNA replication"/>
    <property type="evidence" value="ECO:0007669"/>
    <property type="project" value="TreeGrafter"/>
</dbReference>
<dbReference type="PANTHER" id="PTHR10322">
    <property type="entry name" value="DNA POLYMERASE CATALYTIC SUBUNIT"/>
    <property type="match status" value="1"/>
</dbReference>
<organism evidence="10 11">
    <name type="scientific">Desulfurococcus amylolyticus DSM 16532</name>
    <dbReference type="NCBI Taxonomy" id="768672"/>
    <lineage>
        <taxon>Archaea</taxon>
        <taxon>Thermoproteota</taxon>
        <taxon>Thermoprotei</taxon>
        <taxon>Desulfurococcales</taxon>
        <taxon>Desulfurococcaceae</taxon>
        <taxon>Desulfurococcus</taxon>
    </lineage>
</organism>
<evidence type="ECO:0000259" key="8">
    <source>
        <dbReference type="Pfam" id="PF00136"/>
    </source>
</evidence>
<dbReference type="CDD" id="cd05536">
    <property type="entry name" value="POLBc_B3"/>
    <property type="match status" value="1"/>
</dbReference>
<dbReference type="InterPro" id="IPR050240">
    <property type="entry name" value="DNA_pol_type-B"/>
</dbReference>
<comment type="similarity">
    <text evidence="1 7">Belongs to the DNA polymerase type-B family.</text>
</comment>
<evidence type="ECO:0000256" key="1">
    <source>
        <dbReference type="ARBA" id="ARBA00005755"/>
    </source>
</evidence>
<dbReference type="Gene3D" id="1.10.287.690">
    <property type="entry name" value="Helix hairpin bin"/>
    <property type="match status" value="1"/>
</dbReference>
<proteinExistence type="inferred from homology"/>
<dbReference type="SUPFAM" id="SSF56672">
    <property type="entry name" value="DNA/RNA polymerases"/>
    <property type="match status" value="1"/>
</dbReference>
<dbReference type="Gene3D" id="3.30.420.10">
    <property type="entry name" value="Ribonuclease H-like superfamily/Ribonuclease H"/>
    <property type="match status" value="1"/>
</dbReference>
<dbReference type="AlphaFoldDB" id="I3XTI5"/>
<dbReference type="PRINTS" id="PR00106">
    <property type="entry name" value="DNAPOLB"/>
</dbReference>
<feature type="domain" description="DNA-directed DNA polymerase family B exonuclease" evidence="9">
    <location>
        <begin position="114"/>
        <end position="297"/>
    </location>
</feature>
<feature type="domain" description="DNA-directed DNA polymerase family B multifunctional" evidence="8">
    <location>
        <begin position="385"/>
        <end position="769"/>
    </location>
</feature>
<evidence type="ECO:0000256" key="5">
    <source>
        <dbReference type="ARBA" id="ARBA00023125"/>
    </source>
</evidence>
<dbReference type="PROSITE" id="PS00116">
    <property type="entry name" value="DNA_POLYMERASE_B"/>
    <property type="match status" value="1"/>
</dbReference>
<dbReference type="InterPro" id="IPR006172">
    <property type="entry name" value="DNA-dir_DNA_pol_B"/>
</dbReference>
<gene>
    <name evidence="10" type="ORF">Desfe_1394</name>
</gene>
<evidence type="ECO:0000256" key="6">
    <source>
        <dbReference type="ARBA" id="ARBA00049244"/>
    </source>
</evidence>
<dbReference type="InterPro" id="IPR006133">
    <property type="entry name" value="DNA-dir_DNA_pol_B_exonuc"/>
</dbReference>
<evidence type="ECO:0000313" key="10">
    <source>
        <dbReference type="EMBL" id="AFL67259.1"/>
    </source>
</evidence>
<keyword evidence="11" id="KW-1185">Reference proteome</keyword>
<evidence type="ECO:0000256" key="7">
    <source>
        <dbReference type="RuleBase" id="RU000442"/>
    </source>
</evidence>
<dbReference type="Pfam" id="PF03104">
    <property type="entry name" value="DNA_pol_B_exo1"/>
    <property type="match status" value="1"/>
</dbReference>
<evidence type="ECO:0000256" key="3">
    <source>
        <dbReference type="ARBA" id="ARBA00022695"/>
    </source>
</evidence>
<dbReference type="HOGENOM" id="CLU_000203_6_0_2"/>
<dbReference type="InterPro" id="IPR036397">
    <property type="entry name" value="RNaseH_sf"/>
</dbReference>
<dbReference type="CDD" id="cd05781">
    <property type="entry name" value="DNA_polB_B3_exo"/>
    <property type="match status" value="1"/>
</dbReference>
<protein>
    <recommendedName>
        <fullName evidence="7">DNA polymerase</fullName>
        <ecNumber evidence="7">2.7.7.7</ecNumber>
    </recommendedName>
</protein>
<dbReference type="InterPro" id="IPR017964">
    <property type="entry name" value="DNA-dir_DNA_pol_B_CS"/>
</dbReference>
<name>I3XTI5_DESAM</name>
<reference evidence="10 11" key="1">
    <citation type="journal article" date="2012" name="J. Bacteriol.">
        <title>Complete Genome Sequence of Desulfurococcus fermentans, a Hyperthermophilic Cellulolytic Crenarchaeon Isolated from a Freshwater Hot Spring in Kamchatka, Russia.</title>
        <authorList>
            <person name="Susanti D."/>
            <person name="Johnson E.F."/>
            <person name="Rodriguez J.R."/>
            <person name="Anderson I."/>
            <person name="Perevalova A.A."/>
            <person name="Kyrpides N."/>
            <person name="Lucas S."/>
            <person name="Han J."/>
            <person name="Lapidus A."/>
            <person name="Cheng J.F."/>
            <person name="Goodwin L."/>
            <person name="Pitluck S."/>
            <person name="Mavrommatis K."/>
            <person name="Peters L."/>
            <person name="Land M.L."/>
            <person name="Hauser L."/>
            <person name="Gopalan V."/>
            <person name="Chan P.P."/>
            <person name="Lowe T.M."/>
            <person name="Atomi H."/>
            <person name="Bonch-Osmolovskaya E.A."/>
            <person name="Woyke T."/>
            <person name="Mukhopadhyay B."/>
        </authorList>
    </citation>
    <scope>NUCLEOTIDE SEQUENCE [LARGE SCALE GENOMIC DNA]</scope>
    <source>
        <strain evidence="10 11">DSM 16532</strain>
    </source>
</reference>
<dbReference type="GO" id="GO:0003887">
    <property type="term" value="F:DNA-directed DNA polymerase activity"/>
    <property type="evidence" value="ECO:0007669"/>
    <property type="project" value="UniProtKB-KW"/>
</dbReference>
<dbReference type="RefSeq" id="WP_014768147.1">
    <property type="nucleotide sequence ID" value="NC_018001.1"/>
</dbReference>
<dbReference type="eggNOG" id="arCOG00328">
    <property type="taxonomic scope" value="Archaea"/>
</dbReference>
<comment type="catalytic activity">
    <reaction evidence="6 7">
        <text>DNA(n) + a 2'-deoxyribonucleoside 5'-triphosphate = DNA(n+1) + diphosphate</text>
        <dbReference type="Rhea" id="RHEA:22508"/>
        <dbReference type="Rhea" id="RHEA-COMP:17339"/>
        <dbReference type="Rhea" id="RHEA-COMP:17340"/>
        <dbReference type="ChEBI" id="CHEBI:33019"/>
        <dbReference type="ChEBI" id="CHEBI:61560"/>
        <dbReference type="ChEBI" id="CHEBI:173112"/>
        <dbReference type="EC" id="2.7.7.7"/>
    </reaction>
</comment>
<accession>I3XTI5</accession>
<keyword evidence="3 7" id="KW-0548">Nucleotidyltransferase</keyword>
<keyword evidence="7" id="KW-0235">DNA replication</keyword>
<dbReference type="InterPro" id="IPR006134">
    <property type="entry name" value="DNA-dir_DNA_pol_B_multi_dom"/>
</dbReference>
<dbReference type="OrthoDB" id="323192at2157"/>
<evidence type="ECO:0000256" key="2">
    <source>
        <dbReference type="ARBA" id="ARBA00022679"/>
    </source>
</evidence>
<dbReference type="EC" id="2.7.7.7" evidence="7"/>
<dbReference type="InterPro" id="IPR043502">
    <property type="entry name" value="DNA/RNA_pol_sf"/>
</dbReference>
<dbReference type="InterPro" id="IPR012337">
    <property type="entry name" value="RNaseH-like_sf"/>
</dbReference>
<dbReference type="InterPro" id="IPR023211">
    <property type="entry name" value="DNA_pol_palm_dom_sf"/>
</dbReference>
<dbReference type="SUPFAM" id="SSF53098">
    <property type="entry name" value="Ribonuclease H-like"/>
    <property type="match status" value="1"/>
</dbReference>
<keyword evidence="5 7" id="KW-0238">DNA-binding</keyword>
<dbReference type="EMBL" id="CP003321">
    <property type="protein sequence ID" value="AFL67259.1"/>
    <property type="molecule type" value="Genomic_DNA"/>
</dbReference>